<evidence type="ECO:0000313" key="1">
    <source>
        <dbReference type="EMBL" id="CCQ37107.1"/>
    </source>
</evidence>
<dbReference type="InterPro" id="IPR055944">
    <property type="entry name" value="DUF7522"/>
</dbReference>
<keyword evidence="2" id="KW-1185">Reference proteome</keyword>
<protein>
    <submittedName>
        <fullName evidence="1">Uncharacterized protein</fullName>
    </submittedName>
</protein>
<reference evidence="1 2" key="1">
    <citation type="journal article" date="2013" name="Genome Announc.">
        <title>Genome of the haloarchaeon Natronomonas moolapensis, a neutrophilic member of a previously haloalkaliphilic genus.</title>
        <authorList>
            <person name="Dyall-Smith M.L."/>
            <person name="Pfeiffer F."/>
            <person name="Oberwinkler T."/>
            <person name="Klee K."/>
            <person name="Rampp M."/>
            <person name="Palm P."/>
            <person name="Gross K."/>
            <person name="Schuster S.C."/>
            <person name="Oesterhelt D."/>
        </authorList>
    </citation>
    <scope>NUCLEOTIDE SEQUENCE [LARGE SCALE GENOMIC DNA]</scope>
    <source>
        <strain evidence="2">DSM 18674 / JCM 14361 / 8.8.11</strain>
    </source>
</reference>
<dbReference type="GeneID" id="14652731"/>
<dbReference type="Proteomes" id="UP000011867">
    <property type="component" value="Chromosome"/>
</dbReference>
<accession>M1XS54</accession>
<dbReference type="HOGENOM" id="CLU_1891493_0_0_2"/>
<dbReference type="eggNOG" id="arCOG07569">
    <property type="taxonomic scope" value="Archaea"/>
</dbReference>
<name>M1XS54_NATM8</name>
<gene>
    <name evidence="1" type="ordered locus">Nmlp_2964</name>
</gene>
<evidence type="ECO:0000313" key="2">
    <source>
        <dbReference type="Proteomes" id="UP000011867"/>
    </source>
</evidence>
<organism evidence="1 2">
    <name type="scientific">Natronomonas moolapensis (strain DSM 18674 / CECT 7526 / JCM 14361 / 8.8.11)</name>
    <dbReference type="NCBI Taxonomy" id="268739"/>
    <lineage>
        <taxon>Archaea</taxon>
        <taxon>Methanobacteriati</taxon>
        <taxon>Methanobacteriota</taxon>
        <taxon>Stenosarchaea group</taxon>
        <taxon>Halobacteria</taxon>
        <taxon>Halobacteriales</taxon>
        <taxon>Natronomonadaceae</taxon>
        <taxon>Natronomonas</taxon>
    </lineage>
</organism>
<proteinExistence type="predicted"/>
<dbReference type="KEGG" id="nmo:Nmlp_2964"/>
<dbReference type="EMBL" id="HF582854">
    <property type="protein sequence ID" value="CCQ37107.1"/>
    <property type="molecule type" value="Genomic_DNA"/>
</dbReference>
<dbReference type="RefSeq" id="WP_015409857.1">
    <property type="nucleotide sequence ID" value="NC_020388.1"/>
</dbReference>
<dbReference type="Pfam" id="PF24366">
    <property type="entry name" value="DUF7522"/>
    <property type="match status" value="1"/>
</dbReference>
<sequence>MEQVARSVREELENHLVGDTNAVNAVGYFNEETQEFIYLSSELERQYDRTALTDILENAFLDVWGAINQEEMYGSELHATTRVYDTYVDTVIALGETKGIIFILDRDGDYQYPELVKSIQDTVDRYEVGATIDV</sequence>
<dbReference type="AlphaFoldDB" id="M1XS54"/>